<dbReference type="SUPFAM" id="SSF54637">
    <property type="entry name" value="Thioesterase/thiol ester dehydrase-isomerase"/>
    <property type="match status" value="1"/>
</dbReference>
<dbReference type="InterPro" id="IPR029069">
    <property type="entry name" value="HotDog_dom_sf"/>
</dbReference>
<organism evidence="4 5">
    <name type="scientific">Muricoccus nepalensis</name>
    <dbReference type="NCBI Taxonomy" id="1854500"/>
    <lineage>
        <taxon>Bacteria</taxon>
        <taxon>Pseudomonadati</taxon>
        <taxon>Pseudomonadota</taxon>
        <taxon>Alphaproteobacteria</taxon>
        <taxon>Acetobacterales</taxon>
        <taxon>Roseomonadaceae</taxon>
        <taxon>Muricoccus</taxon>
    </lineage>
</organism>
<dbReference type="AlphaFoldDB" id="A0A502GJ35"/>
<proteinExistence type="inferred from homology"/>
<name>A0A502GJ35_9PROT</name>
<feature type="domain" description="Thioesterase" evidence="3">
    <location>
        <begin position="29"/>
        <end position="107"/>
    </location>
</feature>
<keyword evidence="5" id="KW-1185">Reference proteome</keyword>
<dbReference type="Gene3D" id="3.10.129.10">
    <property type="entry name" value="Hotdog Thioesterase"/>
    <property type="match status" value="1"/>
</dbReference>
<dbReference type="GO" id="GO:0047617">
    <property type="term" value="F:fatty acyl-CoA hydrolase activity"/>
    <property type="evidence" value="ECO:0007669"/>
    <property type="project" value="TreeGrafter"/>
</dbReference>
<evidence type="ECO:0000259" key="3">
    <source>
        <dbReference type="Pfam" id="PF03061"/>
    </source>
</evidence>
<dbReference type="OrthoDB" id="9799036at2"/>
<dbReference type="InterPro" id="IPR006683">
    <property type="entry name" value="Thioestr_dom"/>
</dbReference>
<reference evidence="4 5" key="1">
    <citation type="journal article" date="2019" name="Environ. Microbiol.">
        <title>Species interactions and distinct microbial communities in high Arctic permafrost affected cryosols are associated with the CH4 and CO2 gas fluxes.</title>
        <authorList>
            <person name="Altshuler I."/>
            <person name="Hamel J."/>
            <person name="Turney S."/>
            <person name="Magnuson E."/>
            <person name="Levesque R."/>
            <person name="Greer C."/>
            <person name="Whyte L.G."/>
        </authorList>
    </citation>
    <scope>NUCLEOTIDE SEQUENCE [LARGE SCALE GENOMIC DNA]</scope>
    <source>
        <strain evidence="4 5">S9.3B</strain>
    </source>
</reference>
<comment type="similarity">
    <text evidence="1">Belongs to the 4-hydroxybenzoyl-CoA thioesterase family.</text>
</comment>
<dbReference type="Proteomes" id="UP000317078">
    <property type="component" value="Unassembled WGS sequence"/>
</dbReference>
<keyword evidence="2" id="KW-0378">Hydrolase</keyword>
<sequence length="146" mass="16208">MSERKRPIRADYRHFLAIPTRWGDNDAYAHINNTVYYSFFDTVVSRFLLESGAIDLKTSAVIGVVVETGCRYLAPVSFPDLVTAGLRVARLGRTSIRYEIGIFRNDEDAASAEGHFIHVYVDRATQTVPTPLPPALRDAVAPLLVG</sequence>
<evidence type="ECO:0000313" key="4">
    <source>
        <dbReference type="EMBL" id="TPG61310.1"/>
    </source>
</evidence>
<evidence type="ECO:0000313" key="5">
    <source>
        <dbReference type="Proteomes" id="UP000317078"/>
    </source>
</evidence>
<evidence type="ECO:0000256" key="1">
    <source>
        <dbReference type="ARBA" id="ARBA00005953"/>
    </source>
</evidence>
<gene>
    <name evidence="4" type="ORF">EAH89_01790</name>
</gene>
<protein>
    <submittedName>
        <fullName evidence="4">Acyl-CoA thioesterase</fullName>
    </submittedName>
</protein>
<dbReference type="InterPro" id="IPR050563">
    <property type="entry name" value="4-hydroxybenzoyl-CoA_TE"/>
</dbReference>
<dbReference type="EMBL" id="RCZP01000001">
    <property type="protein sequence ID" value="TPG61310.1"/>
    <property type="molecule type" value="Genomic_DNA"/>
</dbReference>
<accession>A0A502GJ35</accession>
<dbReference type="PANTHER" id="PTHR31793">
    <property type="entry name" value="4-HYDROXYBENZOYL-COA THIOESTERASE FAMILY MEMBER"/>
    <property type="match status" value="1"/>
</dbReference>
<evidence type="ECO:0000256" key="2">
    <source>
        <dbReference type="ARBA" id="ARBA00022801"/>
    </source>
</evidence>
<dbReference type="PANTHER" id="PTHR31793:SF27">
    <property type="entry name" value="NOVEL THIOESTERASE SUPERFAMILY DOMAIN AND SAPOSIN A-TYPE DOMAIN CONTAINING PROTEIN (0610012H03RIK)"/>
    <property type="match status" value="1"/>
</dbReference>
<dbReference type="Pfam" id="PF03061">
    <property type="entry name" value="4HBT"/>
    <property type="match status" value="1"/>
</dbReference>
<dbReference type="CDD" id="cd00586">
    <property type="entry name" value="4HBT"/>
    <property type="match status" value="1"/>
</dbReference>
<comment type="caution">
    <text evidence="4">The sequence shown here is derived from an EMBL/GenBank/DDBJ whole genome shotgun (WGS) entry which is preliminary data.</text>
</comment>
<dbReference type="RefSeq" id="WP_140881038.1">
    <property type="nucleotide sequence ID" value="NZ_RCZP01000001.1"/>
</dbReference>